<feature type="transmembrane region" description="Helical" evidence="15">
    <location>
        <begin position="280"/>
        <end position="299"/>
    </location>
</feature>
<dbReference type="InterPro" id="IPR002110">
    <property type="entry name" value="Ankyrin_rpt"/>
</dbReference>
<dbReference type="GO" id="GO:0005886">
    <property type="term" value="C:plasma membrane"/>
    <property type="evidence" value="ECO:0007669"/>
    <property type="project" value="UniProtKB-SubCell"/>
</dbReference>
<dbReference type="AlphaFoldDB" id="A0A0G4FB15"/>
<evidence type="ECO:0000259" key="16">
    <source>
        <dbReference type="PROSITE" id="PS50158"/>
    </source>
</evidence>
<evidence type="ECO:0000256" key="6">
    <source>
        <dbReference type="ARBA" id="ARBA00022737"/>
    </source>
</evidence>
<evidence type="ECO:0000256" key="8">
    <source>
        <dbReference type="ARBA" id="ARBA00022989"/>
    </source>
</evidence>
<evidence type="ECO:0000256" key="9">
    <source>
        <dbReference type="ARBA" id="ARBA00023065"/>
    </source>
</evidence>
<dbReference type="PROSITE" id="PS50158">
    <property type="entry name" value="ZF_CCHC"/>
    <property type="match status" value="1"/>
</dbReference>
<keyword evidence="4" id="KW-0109">Calcium transport</keyword>
<evidence type="ECO:0000256" key="2">
    <source>
        <dbReference type="ARBA" id="ARBA00022448"/>
    </source>
</evidence>
<dbReference type="GO" id="GO:0005216">
    <property type="term" value="F:monoatomic ion channel activity"/>
    <property type="evidence" value="ECO:0007669"/>
    <property type="project" value="InterPro"/>
</dbReference>
<feature type="transmembrane region" description="Helical" evidence="15">
    <location>
        <begin position="622"/>
        <end position="644"/>
    </location>
</feature>
<evidence type="ECO:0000256" key="12">
    <source>
        <dbReference type="PROSITE-ProRule" id="PRU00023"/>
    </source>
</evidence>
<evidence type="ECO:0000256" key="5">
    <source>
        <dbReference type="ARBA" id="ARBA00022692"/>
    </source>
</evidence>
<keyword evidence="13" id="KW-0479">Metal-binding</keyword>
<dbReference type="SUPFAM" id="SSF48403">
    <property type="entry name" value="Ankyrin repeat"/>
    <property type="match status" value="1"/>
</dbReference>
<evidence type="ECO:0000256" key="13">
    <source>
        <dbReference type="PROSITE-ProRule" id="PRU00047"/>
    </source>
</evidence>
<evidence type="ECO:0000256" key="10">
    <source>
        <dbReference type="ARBA" id="ARBA00023136"/>
    </source>
</evidence>
<comment type="subcellular location">
    <subcellularLocation>
        <location evidence="1">Cell membrane</location>
        <topology evidence="1">Multi-pass membrane protein</topology>
    </subcellularLocation>
</comment>
<keyword evidence="7" id="KW-0106">Calcium</keyword>
<feature type="repeat" description="ANK" evidence="12">
    <location>
        <begin position="109"/>
        <end position="141"/>
    </location>
</feature>
<evidence type="ECO:0000256" key="1">
    <source>
        <dbReference type="ARBA" id="ARBA00004651"/>
    </source>
</evidence>
<keyword evidence="6" id="KW-0677">Repeat</keyword>
<feature type="transmembrane region" description="Helical" evidence="15">
    <location>
        <begin position="563"/>
        <end position="583"/>
    </location>
</feature>
<name>A0A0G4FB15_9ALVE</name>
<evidence type="ECO:0000256" key="4">
    <source>
        <dbReference type="ARBA" id="ARBA00022568"/>
    </source>
</evidence>
<evidence type="ECO:0000256" key="14">
    <source>
        <dbReference type="SAM" id="MobiDB-lite"/>
    </source>
</evidence>
<feature type="compositionally biased region" description="Basic and acidic residues" evidence="14">
    <location>
        <begin position="1232"/>
        <end position="1248"/>
    </location>
</feature>
<keyword evidence="2" id="KW-0813">Transport</keyword>
<dbReference type="PROSITE" id="PS50297">
    <property type="entry name" value="ANK_REP_REGION"/>
    <property type="match status" value="1"/>
</dbReference>
<gene>
    <name evidence="17" type="ORF">Cvel_15996</name>
</gene>
<dbReference type="Pfam" id="PF00520">
    <property type="entry name" value="Ion_trans"/>
    <property type="match status" value="1"/>
</dbReference>
<evidence type="ECO:0000256" key="7">
    <source>
        <dbReference type="ARBA" id="ARBA00022837"/>
    </source>
</evidence>
<feature type="transmembrane region" description="Helical" evidence="15">
    <location>
        <begin position="319"/>
        <end position="341"/>
    </location>
</feature>
<dbReference type="Gene3D" id="1.25.40.20">
    <property type="entry name" value="Ankyrin repeat-containing domain"/>
    <property type="match status" value="1"/>
</dbReference>
<keyword evidence="5 15" id="KW-0812">Transmembrane</keyword>
<feature type="region of interest" description="Disordered" evidence="14">
    <location>
        <begin position="1225"/>
        <end position="1277"/>
    </location>
</feature>
<keyword evidence="13" id="KW-0862">Zinc</keyword>
<feature type="compositionally biased region" description="Acidic residues" evidence="14">
    <location>
        <begin position="1265"/>
        <end position="1277"/>
    </location>
</feature>
<dbReference type="InterPro" id="IPR036770">
    <property type="entry name" value="Ankyrin_rpt-contain_sf"/>
</dbReference>
<dbReference type="SMART" id="SM00248">
    <property type="entry name" value="ANK"/>
    <property type="match status" value="2"/>
</dbReference>
<accession>A0A0G4FB15</accession>
<keyword evidence="3" id="KW-1003">Cell membrane</keyword>
<dbReference type="GO" id="GO:0008270">
    <property type="term" value="F:zinc ion binding"/>
    <property type="evidence" value="ECO:0007669"/>
    <property type="project" value="UniProtKB-KW"/>
</dbReference>
<dbReference type="Pfam" id="PF12796">
    <property type="entry name" value="Ank_2"/>
    <property type="match status" value="1"/>
</dbReference>
<evidence type="ECO:0000313" key="17">
    <source>
        <dbReference type="EMBL" id="CEM09831.1"/>
    </source>
</evidence>
<dbReference type="GO" id="GO:0098703">
    <property type="term" value="P:calcium ion import across plasma membrane"/>
    <property type="evidence" value="ECO:0007669"/>
    <property type="project" value="TreeGrafter"/>
</dbReference>
<feature type="transmembrane region" description="Helical" evidence="15">
    <location>
        <begin position="479"/>
        <end position="501"/>
    </location>
</feature>
<evidence type="ECO:0000256" key="3">
    <source>
        <dbReference type="ARBA" id="ARBA00022475"/>
    </source>
</evidence>
<organism evidence="17">
    <name type="scientific">Chromera velia CCMP2878</name>
    <dbReference type="NCBI Taxonomy" id="1169474"/>
    <lineage>
        <taxon>Eukaryota</taxon>
        <taxon>Sar</taxon>
        <taxon>Alveolata</taxon>
        <taxon>Colpodellida</taxon>
        <taxon>Chromeraceae</taxon>
        <taxon>Chromera</taxon>
    </lineage>
</organism>
<dbReference type="VEuPathDB" id="CryptoDB:Cvel_15996"/>
<feature type="region of interest" description="Disordered" evidence="14">
    <location>
        <begin position="768"/>
        <end position="798"/>
    </location>
</feature>
<dbReference type="EMBL" id="CDMZ01000235">
    <property type="protein sequence ID" value="CEM09831.1"/>
    <property type="molecule type" value="Genomic_DNA"/>
</dbReference>
<keyword evidence="8 15" id="KW-1133">Transmembrane helix</keyword>
<keyword evidence="9" id="KW-0406">Ion transport</keyword>
<keyword evidence="12" id="KW-0040">ANK repeat</keyword>
<dbReference type="PROSITE" id="PS50088">
    <property type="entry name" value="ANK_REPEAT"/>
    <property type="match status" value="2"/>
</dbReference>
<keyword evidence="11" id="KW-0407">Ion channel</keyword>
<keyword evidence="13" id="KW-0863">Zinc-finger</keyword>
<feature type="transmembrane region" description="Helical" evidence="15">
    <location>
        <begin position="362"/>
        <end position="380"/>
    </location>
</feature>
<sequence length="1277" mass="143422">MVSMAVKDEAAVFEAVDGFQEEPEVEDDDPVPVMETGQELQSVRERDAVGEQSVRWQEETVTVTEMEIKRNDTKFPQSPALLLAAREGHVDVVRVLLRGGADIHKLNELKVSVLHGAAESAKSEILEELLSRGADVYHRSQALSEEVARNRIVDPSVRLQGFFDGFFRVLCECRNPLIQLVSSVIAIRTRRTTDSLTEVLRVNEEKLVNFGLELLESDDGYRLVEEGGVGLFRQIAEAQQRQFAKHPLISDRRQAWSGVIFRWGAPEHALQASKVHVSSFLCLLATTCFLFFSAAYTRVDEGAGTEGTGDASLSPEQAVAAYVPFTFSLLSLYGAASFLYIEIRQAVNAWRRNVFADYALSVWNFLDAFTFLLVCVYIPASQFIPVMALTLKPALVVAGLFLSLRLLVSHFPLLLFLLLLFSLCAWLLAKDNTVLVADPAFESFGAVTWTLFNTLIGVSDSSDAPYDIAEQAGSWSLRVLIVVRFIGAILVLLNFLIALMASSYEEVQGDSAAYVALFRMERFLDVVDFPPELRLPPFLVLPLGWLSCLKRRASRHKGFCRGVYILTIAAAQCIFFAPLIALAKGNPWLDRKRNQLPDAGGERSPRDPAMRMQRRRLRLPRCIFAVRLLFYPLACVLYPLAFFVSCCSSEAVDRCCEAWVLNVRVRLSGATRGTGSRGKSLKGDEWEIHRETIEAERREILLKMEVEEGGLFSINNMLSAGMSELRTSIKTAVSGIQSMALQVRTLNSGLKDLRGKIRAPATQLQRRFSMPVKESQRHLQQQEGQGEREHDHRRSSRAASRLFDVEGSAATDPFQSNLITTVGAGLFEVEDFEPAFKIFADDEGCVPRDLILSVVRETYGFDPLPEEIKLFADTFHVMITDSLFSTASVMNLTGFRIGEGGEGGEALPEDLSERVTYEEFAAGLKVIREKLPALRKKAVEYRRKKSGPTEVFKTPMTAAQHIGWHDEPVKNHKWPKKSCAETKYQVSKAATRRQEKKKFNNFMFRLLIEAGEEDEQFFNIVDAETEKPEVTHPRTHHSVFAALENFYRKGKITELLSALVLFLKYIVQGETERIERLTAVDEKLSKTSKNGYKVDGFIQLMVYAGRLDTDNQEKIWRMVADLLNKNGTLPSLDNIRTEIQAMGAARAAAQEKKKESVKAENAGHEFGAAAVVKKKMKQQVQVEKDKGDESETDAPLCYKCGYFGHMRFECTFSKEEIRKKIESNKKKLSAGMKEKEKETKGKKIEARHVTVCSDDSEFEKSSASDSDDSYDLDELYF</sequence>
<dbReference type="GO" id="GO:0003676">
    <property type="term" value="F:nucleic acid binding"/>
    <property type="evidence" value="ECO:0007669"/>
    <property type="project" value="InterPro"/>
</dbReference>
<dbReference type="InterPro" id="IPR001878">
    <property type="entry name" value="Znf_CCHC"/>
</dbReference>
<evidence type="ECO:0000256" key="15">
    <source>
        <dbReference type="SAM" id="Phobius"/>
    </source>
</evidence>
<feature type="transmembrane region" description="Helical" evidence="15">
    <location>
        <begin position="411"/>
        <end position="429"/>
    </location>
</feature>
<dbReference type="PANTHER" id="PTHR10582:SF2">
    <property type="entry name" value="INACTIVE"/>
    <property type="match status" value="1"/>
</dbReference>
<feature type="domain" description="CCHC-type" evidence="16">
    <location>
        <begin position="1197"/>
        <end position="1210"/>
    </location>
</feature>
<dbReference type="InterPro" id="IPR005821">
    <property type="entry name" value="Ion_trans_dom"/>
</dbReference>
<protein>
    <recommendedName>
        <fullName evidence="16">CCHC-type domain-containing protein</fullName>
    </recommendedName>
</protein>
<dbReference type="PANTHER" id="PTHR10582">
    <property type="entry name" value="TRANSIENT RECEPTOR POTENTIAL ION CHANNEL PROTEIN"/>
    <property type="match status" value="1"/>
</dbReference>
<evidence type="ECO:0000256" key="11">
    <source>
        <dbReference type="ARBA" id="ARBA00023303"/>
    </source>
</evidence>
<feature type="repeat" description="ANK" evidence="12">
    <location>
        <begin position="76"/>
        <end position="108"/>
    </location>
</feature>
<keyword evidence="10 15" id="KW-0472">Membrane</keyword>
<reference evidence="17" key="1">
    <citation type="submission" date="2014-11" db="EMBL/GenBank/DDBJ databases">
        <authorList>
            <person name="Otto D Thomas"/>
            <person name="Naeem Raeece"/>
        </authorList>
    </citation>
    <scope>NUCLEOTIDE SEQUENCE</scope>
</reference>
<dbReference type="InterPro" id="IPR024862">
    <property type="entry name" value="TRPV"/>
</dbReference>
<proteinExistence type="predicted"/>